<protein>
    <submittedName>
        <fullName evidence="4">GNAT family N-acetyltransferase</fullName>
    </submittedName>
</protein>
<dbReference type="InterPro" id="IPR050832">
    <property type="entry name" value="Bact_Acetyltransf"/>
</dbReference>
<evidence type="ECO:0000256" key="1">
    <source>
        <dbReference type="ARBA" id="ARBA00022679"/>
    </source>
</evidence>
<proteinExistence type="predicted"/>
<keyword evidence="2" id="KW-0012">Acyltransferase</keyword>
<dbReference type="EMBL" id="JABAIM010000001">
    <property type="protein sequence ID" value="NLR73878.1"/>
    <property type="molecule type" value="Genomic_DNA"/>
</dbReference>
<dbReference type="Proteomes" id="UP000587991">
    <property type="component" value="Unassembled WGS sequence"/>
</dbReference>
<dbReference type="Gene3D" id="3.40.630.30">
    <property type="match status" value="1"/>
</dbReference>
<dbReference type="GO" id="GO:0016747">
    <property type="term" value="F:acyltransferase activity, transferring groups other than amino-acyl groups"/>
    <property type="evidence" value="ECO:0007669"/>
    <property type="project" value="InterPro"/>
</dbReference>
<dbReference type="InterPro" id="IPR016181">
    <property type="entry name" value="Acyl_CoA_acyltransferase"/>
</dbReference>
<dbReference type="CDD" id="cd04301">
    <property type="entry name" value="NAT_SF"/>
    <property type="match status" value="1"/>
</dbReference>
<name>A0A847S9X6_9NEIS</name>
<dbReference type="PANTHER" id="PTHR43877">
    <property type="entry name" value="AMINOALKYLPHOSPHONATE N-ACETYLTRANSFERASE-RELATED-RELATED"/>
    <property type="match status" value="1"/>
</dbReference>
<gene>
    <name evidence="4" type="ORF">HF682_01730</name>
</gene>
<dbReference type="SUPFAM" id="SSF55729">
    <property type="entry name" value="Acyl-CoA N-acyltransferases (Nat)"/>
    <property type="match status" value="1"/>
</dbReference>
<dbReference type="AlphaFoldDB" id="A0A847S9X6"/>
<dbReference type="Pfam" id="PF00583">
    <property type="entry name" value="Acetyltransf_1"/>
    <property type="match status" value="1"/>
</dbReference>
<dbReference type="InterPro" id="IPR000182">
    <property type="entry name" value="GNAT_dom"/>
</dbReference>
<keyword evidence="5" id="KW-1185">Reference proteome</keyword>
<keyword evidence="1 4" id="KW-0808">Transferase</keyword>
<dbReference type="PROSITE" id="PS51186">
    <property type="entry name" value="GNAT"/>
    <property type="match status" value="1"/>
</dbReference>
<organism evidence="4 5">
    <name type="scientific">Leeia aquatica</name>
    <dbReference type="NCBI Taxonomy" id="2725557"/>
    <lineage>
        <taxon>Bacteria</taxon>
        <taxon>Pseudomonadati</taxon>
        <taxon>Pseudomonadota</taxon>
        <taxon>Betaproteobacteria</taxon>
        <taxon>Neisseriales</taxon>
        <taxon>Leeiaceae</taxon>
        <taxon>Leeia</taxon>
    </lineage>
</organism>
<reference evidence="4 5" key="1">
    <citation type="submission" date="2020-04" db="EMBL/GenBank/DDBJ databases">
        <title>Draft genome of Leeia sp. IMCC25680.</title>
        <authorList>
            <person name="Song J."/>
            <person name="Cho J.-C."/>
        </authorList>
    </citation>
    <scope>NUCLEOTIDE SEQUENCE [LARGE SCALE GENOMIC DNA]</scope>
    <source>
        <strain evidence="4 5">IMCC25680</strain>
    </source>
</reference>
<feature type="domain" description="N-acetyltransferase" evidence="3">
    <location>
        <begin position="4"/>
        <end position="169"/>
    </location>
</feature>
<evidence type="ECO:0000313" key="5">
    <source>
        <dbReference type="Proteomes" id="UP000587991"/>
    </source>
</evidence>
<evidence type="ECO:0000259" key="3">
    <source>
        <dbReference type="PROSITE" id="PS51186"/>
    </source>
</evidence>
<accession>A0A847S9X6</accession>
<evidence type="ECO:0000256" key="2">
    <source>
        <dbReference type="ARBA" id="ARBA00023315"/>
    </source>
</evidence>
<dbReference type="PANTHER" id="PTHR43877:SF2">
    <property type="entry name" value="AMINOALKYLPHOSPHONATE N-ACETYLTRANSFERASE-RELATED"/>
    <property type="match status" value="1"/>
</dbReference>
<comment type="caution">
    <text evidence="4">The sequence shown here is derived from an EMBL/GenBank/DDBJ whole genome shotgun (WGS) entry which is preliminary data.</text>
</comment>
<sequence>MMQLTTPDAIKSRLPELCHLLRDAVEGGASVGFTLPLSEEALQAYWHAVASQLDDGLLLWVLYEDDTLAGSVQLSLCGKSNGRHRAEVQKLFVLQACRRRGYAQQLMAVVEEAAQAHGRHLLVLDTESGKPAVQLYRSLGYQFGGSIPDYAYSPDGELHPTEYYYKLLA</sequence>
<evidence type="ECO:0000313" key="4">
    <source>
        <dbReference type="EMBL" id="NLR73878.1"/>
    </source>
</evidence>